<dbReference type="RefSeq" id="WP_092649083.1">
    <property type="nucleotide sequence ID" value="NZ_LT629792.1"/>
</dbReference>
<dbReference type="InterPro" id="IPR055173">
    <property type="entry name" value="NrdR-like_N"/>
</dbReference>
<dbReference type="NCBIfam" id="TIGR00244">
    <property type="entry name" value="transcriptional regulator NrdR"/>
    <property type="match status" value="1"/>
</dbReference>
<keyword evidence="1 7" id="KW-0678">Repressor</keyword>
<feature type="compositionally biased region" description="Basic and acidic residues" evidence="8">
    <location>
        <begin position="150"/>
        <end position="163"/>
    </location>
</feature>
<evidence type="ECO:0000256" key="5">
    <source>
        <dbReference type="ARBA" id="ARBA00023125"/>
    </source>
</evidence>
<dbReference type="Pfam" id="PF03477">
    <property type="entry name" value="ATP-cone"/>
    <property type="match status" value="1"/>
</dbReference>
<evidence type="ECO:0000256" key="8">
    <source>
        <dbReference type="SAM" id="MobiDB-lite"/>
    </source>
</evidence>
<keyword evidence="7" id="KW-0862">Zinc</keyword>
<keyword evidence="3 7" id="KW-0067">ATP-binding</keyword>
<keyword evidence="7" id="KW-0479">Metal-binding</keyword>
<comment type="function">
    <text evidence="7">Negatively regulates transcription of bacterial ribonucleotide reductase nrd genes and operons by binding to NrdR-boxes.</text>
</comment>
<dbReference type="InterPro" id="IPR003796">
    <property type="entry name" value="RNR_NrdR-like"/>
</dbReference>
<dbReference type="InterPro" id="IPR005144">
    <property type="entry name" value="ATP-cone_dom"/>
</dbReference>
<keyword evidence="4 7" id="KW-0805">Transcription regulation</keyword>
<gene>
    <name evidence="7" type="primary">nrdR</name>
    <name evidence="10" type="ORF">SAMN04489714_0806</name>
</gene>
<proteinExistence type="inferred from homology"/>
<accession>A0ABY0V6M8</accession>
<dbReference type="PROSITE" id="PS51161">
    <property type="entry name" value="ATP_CONE"/>
    <property type="match status" value="1"/>
</dbReference>
<evidence type="ECO:0000313" key="11">
    <source>
        <dbReference type="Proteomes" id="UP000198976"/>
    </source>
</evidence>
<protein>
    <recommendedName>
        <fullName evidence="7">Transcriptional repressor NrdR</fullName>
    </recommendedName>
</protein>
<keyword evidence="11" id="KW-1185">Reference proteome</keyword>
<evidence type="ECO:0000256" key="7">
    <source>
        <dbReference type="HAMAP-Rule" id="MF_00440"/>
    </source>
</evidence>
<feature type="zinc finger region" evidence="7">
    <location>
        <begin position="3"/>
        <end position="34"/>
    </location>
</feature>
<evidence type="ECO:0000256" key="4">
    <source>
        <dbReference type="ARBA" id="ARBA00023015"/>
    </source>
</evidence>
<dbReference type="EMBL" id="LT629792">
    <property type="protein sequence ID" value="SDT91039.1"/>
    <property type="molecule type" value="Genomic_DNA"/>
</dbReference>
<keyword evidence="2 7" id="KW-0547">Nucleotide-binding</keyword>
<keyword evidence="5 7" id="KW-0238">DNA-binding</keyword>
<comment type="similarity">
    <text evidence="7">Belongs to the NrdR family.</text>
</comment>
<dbReference type="PANTHER" id="PTHR30455:SF2">
    <property type="entry name" value="TRANSCRIPTIONAL REPRESSOR NRDR"/>
    <property type="match status" value="1"/>
</dbReference>
<name>A0ABY0V6M8_9ACTO</name>
<dbReference type="PANTHER" id="PTHR30455">
    <property type="entry name" value="TRANSCRIPTIONAL REPRESSOR NRDR"/>
    <property type="match status" value="1"/>
</dbReference>
<sequence>MHCPFCHNPDSRVVDTRIADDGASIRRRRECTVCKKRFTTIETSSFQVVKNSGAVEPFSRNKVIAGVRKACQGRPVTDHDLALLAQQVEEHLRSSGVSNVSSEEVGKAILPFLSQLDEIAFLRFASVYRSYNSLEDFEDAIAQLRLQRQENDDADKTADDKEATVSTPGNTRDSAAGVPQHTGVRKQHARKPRKKQIREEEPTLLDS</sequence>
<feature type="region of interest" description="Disordered" evidence="8">
    <location>
        <begin position="150"/>
        <end position="207"/>
    </location>
</feature>
<evidence type="ECO:0000259" key="9">
    <source>
        <dbReference type="PROSITE" id="PS51161"/>
    </source>
</evidence>
<keyword evidence="6 7" id="KW-0804">Transcription</keyword>
<dbReference type="HAMAP" id="MF_00440">
    <property type="entry name" value="NrdR"/>
    <property type="match status" value="1"/>
</dbReference>
<organism evidence="10 11">
    <name type="scientific">Schaalia radingae</name>
    <dbReference type="NCBI Taxonomy" id="131110"/>
    <lineage>
        <taxon>Bacteria</taxon>
        <taxon>Bacillati</taxon>
        <taxon>Actinomycetota</taxon>
        <taxon>Actinomycetes</taxon>
        <taxon>Actinomycetales</taxon>
        <taxon>Actinomycetaceae</taxon>
        <taxon>Schaalia</taxon>
    </lineage>
</organism>
<evidence type="ECO:0000256" key="1">
    <source>
        <dbReference type="ARBA" id="ARBA00022491"/>
    </source>
</evidence>
<evidence type="ECO:0000256" key="2">
    <source>
        <dbReference type="ARBA" id="ARBA00022741"/>
    </source>
</evidence>
<dbReference type="Pfam" id="PF22811">
    <property type="entry name" value="Zn_ribbon_NrdR"/>
    <property type="match status" value="1"/>
</dbReference>
<evidence type="ECO:0000313" key="10">
    <source>
        <dbReference type="EMBL" id="SDT91039.1"/>
    </source>
</evidence>
<dbReference type="Proteomes" id="UP000198976">
    <property type="component" value="Chromosome I"/>
</dbReference>
<reference evidence="10 11" key="1">
    <citation type="submission" date="2016-10" db="EMBL/GenBank/DDBJ databases">
        <authorList>
            <person name="Varghese N."/>
            <person name="Submissions S."/>
        </authorList>
    </citation>
    <scope>NUCLEOTIDE SEQUENCE [LARGE SCALE GENOMIC DNA]</scope>
    <source>
        <strain evidence="10 11">DSM 9169</strain>
    </source>
</reference>
<feature type="compositionally biased region" description="Basic residues" evidence="8">
    <location>
        <begin position="183"/>
        <end position="196"/>
    </location>
</feature>
<comment type="cofactor">
    <cofactor evidence="7">
        <name>Zn(2+)</name>
        <dbReference type="ChEBI" id="CHEBI:29105"/>
    </cofactor>
    <text evidence="7">Binds 1 zinc ion.</text>
</comment>
<evidence type="ECO:0000256" key="6">
    <source>
        <dbReference type="ARBA" id="ARBA00023163"/>
    </source>
</evidence>
<feature type="domain" description="ATP-cone" evidence="9">
    <location>
        <begin position="46"/>
        <end position="136"/>
    </location>
</feature>
<evidence type="ECO:0000256" key="3">
    <source>
        <dbReference type="ARBA" id="ARBA00022840"/>
    </source>
</evidence>
<keyword evidence="7" id="KW-0863">Zinc-finger</keyword>